<accession>A0ABU5MTZ2</accession>
<keyword evidence="1" id="KW-1133">Transmembrane helix</keyword>
<dbReference type="InterPro" id="IPR000917">
    <property type="entry name" value="Sulfatase_N"/>
</dbReference>
<dbReference type="PANTHER" id="PTHR43751">
    <property type="entry name" value="SULFATASE"/>
    <property type="match status" value="1"/>
</dbReference>
<sequence>MHKFIKTFYLWLGLFTFCNAVSLFALQAKGLWPEGGAFQVPLAWALQLPLVALLALVHQGMNHLFSFLPDRWKQPVRFMLCALATFYVMGMYTASQLMYLQLESFISWDAYWTALSNTPQILPEIISGMGGELLGAAALSVIISLFYTRRYHHHAFSHSPRMFALLCLLFITSGAGGFVAVYTMDDARAERIRQGLLPTTYLTFSILDNLMPSASPSVDFLSGLVLEEQVSMADYFQSLEKPPEEKPHVFFIMLESVSWDHYGFTGYSRQDITPNLDRLAADSLVFNRAYAAACHSNYSQTSTHASQYPLRRKKLDQFEEVNYPKTLLMDILSYAGYRTAFFSAQNEDWQGMKTFIQAHTHLQHFYHSKDELGENIGIEAKVKDETVRRRATEFLDAADHTQPLFMYLNFQATHFPYDIPEGAARPYTPWKTDDFEFTFFHYDRDHTDTVINRFDNALHYVDAQVGAFVEYLKEQGLYENSLIVVASDHGEAFYERGYPTHGTALFEDQMRTAVLFKLPGAGKNGVREDPVSLIDINPTVLETLGMPNHPNFQGRPVLERERGAPIYLLSHGVIKAHGIVDYPWKYIYSARDGEWLLNLEKDPTEGTDFSAGHADIFSRLKEQLQLYQMRQLYYYTVLPQEERDRLYPPQH</sequence>
<evidence type="ECO:0000259" key="2">
    <source>
        <dbReference type="Pfam" id="PF00884"/>
    </source>
</evidence>
<dbReference type="PANTHER" id="PTHR43751:SF3">
    <property type="entry name" value="SULFATASE N-TERMINAL DOMAIN-CONTAINING PROTEIN"/>
    <property type="match status" value="1"/>
</dbReference>
<evidence type="ECO:0000313" key="4">
    <source>
        <dbReference type="Proteomes" id="UP001290861"/>
    </source>
</evidence>
<dbReference type="Gene3D" id="3.40.720.10">
    <property type="entry name" value="Alkaline Phosphatase, subunit A"/>
    <property type="match status" value="1"/>
</dbReference>
<feature type="domain" description="Sulfatase N-terminal" evidence="2">
    <location>
        <begin position="247"/>
        <end position="546"/>
    </location>
</feature>
<keyword evidence="4" id="KW-1185">Reference proteome</keyword>
<dbReference type="InterPro" id="IPR017850">
    <property type="entry name" value="Alkaline_phosphatase_core_sf"/>
</dbReference>
<comment type="caution">
    <text evidence="3">The sequence shown here is derived from an EMBL/GenBank/DDBJ whole genome shotgun (WGS) entry which is preliminary data.</text>
</comment>
<dbReference type="CDD" id="cd16148">
    <property type="entry name" value="sulfatase_like"/>
    <property type="match status" value="1"/>
</dbReference>
<dbReference type="Proteomes" id="UP001290861">
    <property type="component" value="Unassembled WGS sequence"/>
</dbReference>
<dbReference type="SUPFAM" id="SSF53649">
    <property type="entry name" value="Alkaline phosphatase-like"/>
    <property type="match status" value="1"/>
</dbReference>
<keyword evidence="1" id="KW-0472">Membrane</keyword>
<dbReference type="EMBL" id="JARVCO010000002">
    <property type="protein sequence ID" value="MDZ8117689.1"/>
    <property type="molecule type" value="Genomic_DNA"/>
</dbReference>
<feature type="transmembrane region" description="Helical" evidence="1">
    <location>
        <begin position="163"/>
        <end position="184"/>
    </location>
</feature>
<reference evidence="3 4" key="1">
    <citation type="journal article" date="2024" name="Appl. Environ. Microbiol.">
        <title>Pontiella agarivorans sp. nov., a novel marine anaerobic bacterium capable of degrading macroalgal polysaccharides and fixing nitrogen.</title>
        <authorList>
            <person name="Liu N."/>
            <person name="Kivenson V."/>
            <person name="Peng X."/>
            <person name="Cui Z."/>
            <person name="Lankiewicz T.S."/>
            <person name="Gosselin K.M."/>
            <person name="English C.J."/>
            <person name="Blair E.M."/>
            <person name="O'Malley M.A."/>
            <person name="Valentine D.L."/>
        </authorList>
    </citation>
    <scope>NUCLEOTIDE SEQUENCE [LARGE SCALE GENOMIC DNA]</scope>
    <source>
        <strain evidence="3 4">NLcol2</strain>
    </source>
</reference>
<name>A0ABU5MTZ2_9BACT</name>
<proteinExistence type="predicted"/>
<dbReference type="RefSeq" id="WP_322607487.1">
    <property type="nucleotide sequence ID" value="NZ_JARVCO010000002.1"/>
</dbReference>
<gene>
    <name evidence="3" type="ORF">P9H32_03540</name>
</gene>
<protein>
    <submittedName>
        <fullName evidence="3">Sulfatase</fullName>
    </submittedName>
</protein>
<feature type="transmembrane region" description="Helical" evidence="1">
    <location>
        <begin position="38"/>
        <end position="57"/>
    </location>
</feature>
<feature type="transmembrane region" description="Helical" evidence="1">
    <location>
        <begin position="78"/>
        <end position="99"/>
    </location>
</feature>
<evidence type="ECO:0000313" key="3">
    <source>
        <dbReference type="EMBL" id="MDZ8117689.1"/>
    </source>
</evidence>
<evidence type="ECO:0000256" key="1">
    <source>
        <dbReference type="SAM" id="Phobius"/>
    </source>
</evidence>
<feature type="transmembrane region" description="Helical" evidence="1">
    <location>
        <begin position="7"/>
        <end position="26"/>
    </location>
</feature>
<organism evidence="3 4">
    <name type="scientific">Pontiella agarivorans</name>
    <dbReference type="NCBI Taxonomy" id="3038953"/>
    <lineage>
        <taxon>Bacteria</taxon>
        <taxon>Pseudomonadati</taxon>
        <taxon>Kiritimatiellota</taxon>
        <taxon>Kiritimatiellia</taxon>
        <taxon>Kiritimatiellales</taxon>
        <taxon>Pontiellaceae</taxon>
        <taxon>Pontiella</taxon>
    </lineage>
</organism>
<dbReference type="InterPro" id="IPR052701">
    <property type="entry name" value="GAG_Ulvan_Degrading_Sulfatases"/>
</dbReference>
<feature type="transmembrane region" description="Helical" evidence="1">
    <location>
        <begin position="125"/>
        <end position="147"/>
    </location>
</feature>
<dbReference type="Pfam" id="PF00884">
    <property type="entry name" value="Sulfatase"/>
    <property type="match status" value="1"/>
</dbReference>
<keyword evidence="1" id="KW-0812">Transmembrane</keyword>